<dbReference type="Gene3D" id="3.40.30.10">
    <property type="entry name" value="Glutaredoxin"/>
    <property type="match status" value="1"/>
</dbReference>
<dbReference type="Proteomes" id="UP001159428">
    <property type="component" value="Unassembled WGS sequence"/>
</dbReference>
<organism evidence="2 3">
    <name type="scientific">Pocillopora meandrina</name>
    <dbReference type="NCBI Taxonomy" id="46732"/>
    <lineage>
        <taxon>Eukaryota</taxon>
        <taxon>Metazoa</taxon>
        <taxon>Cnidaria</taxon>
        <taxon>Anthozoa</taxon>
        <taxon>Hexacorallia</taxon>
        <taxon>Scleractinia</taxon>
        <taxon>Astrocoeniina</taxon>
        <taxon>Pocilloporidae</taxon>
        <taxon>Pocillopora</taxon>
    </lineage>
</organism>
<gene>
    <name evidence="2" type="ORF">PMEA_00024158</name>
</gene>
<protein>
    <recommendedName>
        <fullName evidence="1">GST N-terminal domain-containing protein</fullName>
    </recommendedName>
</protein>
<dbReference type="InterPro" id="IPR004045">
    <property type="entry name" value="Glutathione_S-Trfase_N"/>
</dbReference>
<dbReference type="Pfam" id="PF02798">
    <property type="entry name" value="GST_N"/>
    <property type="match status" value="1"/>
</dbReference>
<proteinExistence type="predicted"/>
<dbReference type="InterPro" id="IPR036249">
    <property type="entry name" value="Thioredoxin-like_sf"/>
</dbReference>
<dbReference type="EMBL" id="CALNXJ010000045">
    <property type="protein sequence ID" value="CAH3148859.1"/>
    <property type="molecule type" value="Genomic_DNA"/>
</dbReference>
<name>A0AAU9XK25_9CNID</name>
<keyword evidence="3" id="KW-1185">Reference proteome</keyword>
<evidence type="ECO:0000313" key="2">
    <source>
        <dbReference type="EMBL" id="CAH3148859.1"/>
    </source>
</evidence>
<comment type="caution">
    <text evidence="2">The sequence shown here is derived from an EMBL/GenBank/DDBJ whole genome shotgun (WGS) entry which is preliminary data.</text>
</comment>
<accession>A0AAU9XK25</accession>
<dbReference type="PROSITE" id="PS50404">
    <property type="entry name" value="GST_NTER"/>
    <property type="match status" value="1"/>
</dbReference>
<reference evidence="2 3" key="1">
    <citation type="submission" date="2022-05" db="EMBL/GenBank/DDBJ databases">
        <authorList>
            <consortium name="Genoscope - CEA"/>
            <person name="William W."/>
        </authorList>
    </citation>
    <scope>NUCLEOTIDE SEQUENCE [LARGE SCALE GENOMIC DNA]</scope>
</reference>
<evidence type="ECO:0000313" key="3">
    <source>
        <dbReference type="Proteomes" id="UP001159428"/>
    </source>
</evidence>
<sequence>MAPILGYWDIRGLAEPIRLLLNYTETDFKDERYELGDAPEYSAKAWTSVKYTLGLSFPNVSSNPLKKIFRFAT</sequence>
<evidence type="ECO:0000259" key="1">
    <source>
        <dbReference type="PROSITE" id="PS50404"/>
    </source>
</evidence>
<dbReference type="AlphaFoldDB" id="A0AAU9XK25"/>
<feature type="domain" description="GST N-terminal" evidence="1">
    <location>
        <begin position="1"/>
        <end position="73"/>
    </location>
</feature>
<dbReference type="SUPFAM" id="SSF52833">
    <property type="entry name" value="Thioredoxin-like"/>
    <property type="match status" value="1"/>
</dbReference>